<protein>
    <submittedName>
        <fullName evidence="2">Uncharacterized protein</fullName>
    </submittedName>
</protein>
<proteinExistence type="predicted"/>
<reference evidence="2 3" key="1">
    <citation type="submission" date="2019-03" db="EMBL/GenBank/DDBJ databases">
        <title>Genomic Encyclopedia of Type Strains, Phase IV (KMG-IV): sequencing the most valuable type-strain genomes for metagenomic binning, comparative biology and taxonomic classification.</title>
        <authorList>
            <person name="Goeker M."/>
        </authorList>
    </citation>
    <scope>NUCLEOTIDE SEQUENCE [LARGE SCALE GENOMIC DNA]</scope>
    <source>
        <strain evidence="2 3">DSM 44684</strain>
    </source>
</reference>
<comment type="caution">
    <text evidence="2">The sequence shown here is derived from an EMBL/GenBank/DDBJ whole genome shotgun (WGS) entry which is preliminary data.</text>
</comment>
<dbReference type="EMBL" id="SMFR01000003">
    <property type="protein sequence ID" value="TCJ95142.1"/>
    <property type="molecule type" value="Genomic_DNA"/>
</dbReference>
<name>A0A4R1FNU0_9NOCA</name>
<feature type="region of interest" description="Disordered" evidence="1">
    <location>
        <begin position="31"/>
        <end position="58"/>
    </location>
</feature>
<dbReference type="AlphaFoldDB" id="A0A4R1FNU0"/>
<dbReference type="Proteomes" id="UP000294856">
    <property type="component" value="Unassembled WGS sequence"/>
</dbReference>
<feature type="compositionally biased region" description="Low complexity" evidence="1">
    <location>
        <begin position="43"/>
        <end position="58"/>
    </location>
</feature>
<organism evidence="2 3">
    <name type="scientific">Nocardia alba</name>
    <dbReference type="NCBI Taxonomy" id="225051"/>
    <lineage>
        <taxon>Bacteria</taxon>
        <taxon>Bacillati</taxon>
        <taxon>Actinomycetota</taxon>
        <taxon>Actinomycetes</taxon>
        <taxon>Mycobacteriales</taxon>
        <taxon>Nocardiaceae</taxon>
        <taxon>Nocardia</taxon>
    </lineage>
</organism>
<evidence type="ECO:0000256" key="1">
    <source>
        <dbReference type="SAM" id="MobiDB-lite"/>
    </source>
</evidence>
<sequence>MDSAAGYFDLNADSARSDGVCPWHCPRANSRTRDTEPPLLGEPWSSGPPSRGSSGAPAPCARAIPVRFASRDELLARLCRGRSADTARLHRGTEPARAAVAFAPCCHRAYPTEDRSQAIASVAVAPVLSGSVTGYAARGVPNPDRIDDVVTTASGAILDRFQARPGDTRYEIGRHAGFFWKPAGRALAGLPGPRRTLALPGGYHRPYPYNRR</sequence>
<keyword evidence="3" id="KW-1185">Reference proteome</keyword>
<gene>
    <name evidence="2" type="ORF">DFR71_4056</name>
</gene>
<dbReference type="STRING" id="1210063.GCA_001612665_03715"/>
<evidence type="ECO:0000313" key="2">
    <source>
        <dbReference type="EMBL" id="TCJ95142.1"/>
    </source>
</evidence>
<evidence type="ECO:0000313" key="3">
    <source>
        <dbReference type="Proteomes" id="UP000294856"/>
    </source>
</evidence>
<accession>A0A4R1FNU0</accession>